<feature type="region of interest" description="Disordered" evidence="5">
    <location>
        <begin position="1"/>
        <end position="55"/>
    </location>
</feature>
<evidence type="ECO:0000256" key="5">
    <source>
        <dbReference type="SAM" id="MobiDB-lite"/>
    </source>
</evidence>
<accession>A0A1M5HYP9</accession>
<dbReference type="Proteomes" id="UP000186132">
    <property type="component" value="Unassembled WGS sequence"/>
</dbReference>
<evidence type="ECO:0000256" key="2">
    <source>
        <dbReference type="ARBA" id="ARBA00011402"/>
    </source>
</evidence>
<keyword evidence="7" id="KW-1185">Reference proteome</keyword>
<protein>
    <recommendedName>
        <fullName evidence="3">Bacterial proteasome activator</fullName>
    </recommendedName>
</protein>
<dbReference type="GO" id="GO:0000502">
    <property type="term" value="C:proteasome complex"/>
    <property type="evidence" value="ECO:0007669"/>
    <property type="project" value="UniProtKB-KW"/>
</dbReference>
<name>A0A1M5HYP9_9ACTN</name>
<proteinExistence type="inferred from homology"/>
<dbReference type="OrthoDB" id="5189298at2"/>
<keyword evidence="4" id="KW-0647">Proteasome</keyword>
<gene>
    <name evidence="6" type="ORF">SAMN05443575_1689</name>
</gene>
<evidence type="ECO:0000313" key="6">
    <source>
        <dbReference type="EMBL" id="SHG21124.1"/>
    </source>
</evidence>
<feature type="compositionally biased region" description="Acidic residues" evidence="5">
    <location>
        <begin position="37"/>
        <end position="47"/>
    </location>
</feature>
<dbReference type="STRING" id="1206085.SAMN05443575_1689"/>
<evidence type="ECO:0000256" key="4">
    <source>
        <dbReference type="ARBA" id="ARBA00022942"/>
    </source>
</evidence>
<dbReference type="Pfam" id="PF10759">
    <property type="entry name" value="BPA"/>
    <property type="match status" value="1"/>
</dbReference>
<reference evidence="6 7" key="1">
    <citation type="submission" date="2016-11" db="EMBL/GenBank/DDBJ databases">
        <authorList>
            <person name="Jaros S."/>
            <person name="Januszkiewicz K."/>
            <person name="Wedrychowicz H."/>
        </authorList>
    </citation>
    <scope>NUCLEOTIDE SEQUENCE [LARGE SCALE GENOMIC DNA]</scope>
    <source>
        <strain evidence="6 7">DSM 45627</strain>
    </source>
</reference>
<organism evidence="6 7">
    <name type="scientific">Jatrophihabitans endophyticus</name>
    <dbReference type="NCBI Taxonomy" id="1206085"/>
    <lineage>
        <taxon>Bacteria</taxon>
        <taxon>Bacillati</taxon>
        <taxon>Actinomycetota</taxon>
        <taxon>Actinomycetes</taxon>
        <taxon>Jatrophihabitantales</taxon>
        <taxon>Jatrophihabitantaceae</taxon>
        <taxon>Jatrophihabitans</taxon>
    </lineage>
</organism>
<evidence type="ECO:0000256" key="1">
    <source>
        <dbReference type="ARBA" id="ARBA00006639"/>
    </source>
</evidence>
<comment type="subunit">
    <text evidence="2">Forms a homooligomeric, either hexameric or heptameric, ring-like structure which stacks co-axially with the proteasomal alpha-rings.</text>
</comment>
<dbReference type="InterPro" id="IPR019695">
    <property type="entry name" value="Proteasome_act"/>
</dbReference>
<dbReference type="AlphaFoldDB" id="A0A1M5HYP9"/>
<evidence type="ECO:0000256" key="3">
    <source>
        <dbReference type="ARBA" id="ARBA00014831"/>
    </source>
</evidence>
<comment type="similarity">
    <text evidence="1">Belongs to the Bpa family.</text>
</comment>
<evidence type="ECO:0000313" key="7">
    <source>
        <dbReference type="Proteomes" id="UP000186132"/>
    </source>
</evidence>
<sequence length="202" mass="21743">MSDNDQDHPASTPSVGYPAEEQDVEFGRSKALATTGDEPDRDDDPDDITGQVEQPAKVMRIGTMIKQLLEEVRQAPLDEAGRRRLREIHESSIKELSSGLSAELRDELDRLSLPFGGDTPSEAELRVAQAQLVGWLEGLFHGIQTAIYAQQATARAQLEQMAGRRQLPGGAGGRQIVVGPDGQLVAPSAAGEESARGTGQYL</sequence>
<dbReference type="EMBL" id="FQVU01000002">
    <property type="protein sequence ID" value="SHG21124.1"/>
    <property type="molecule type" value="Genomic_DNA"/>
</dbReference>
<dbReference type="GO" id="GO:0061136">
    <property type="term" value="P:regulation of proteasomal protein catabolic process"/>
    <property type="evidence" value="ECO:0007669"/>
    <property type="project" value="InterPro"/>
</dbReference>